<name>A0A1G6GCM9_BACOV</name>
<evidence type="ECO:0000313" key="1">
    <source>
        <dbReference type="EMBL" id="SDB79724.1"/>
    </source>
</evidence>
<reference evidence="1 2" key="1">
    <citation type="submission" date="2016-10" db="EMBL/GenBank/DDBJ databases">
        <authorList>
            <person name="de Groot N.N."/>
        </authorList>
    </citation>
    <scope>NUCLEOTIDE SEQUENCE [LARGE SCALE GENOMIC DNA]</scope>
    <source>
        <strain evidence="1 2">NLAE-zl-C500</strain>
    </source>
</reference>
<sequence length="144" mass="16889">PLFCNHIAMSENPLVKLLSYILPSEFNEYFDLTDVKEEERGVEKILHLYLHEKNLQPDGHTELSPNGFYPESCINHFPLNEHRTVLHVCRRRWKDGLGRTYSRDWELTAKGTRHTKEFAAFLKEFLGYIPDYSQITPETVSHQG</sequence>
<organism evidence="1 2">
    <name type="scientific">Bacteroides ovatus</name>
    <dbReference type="NCBI Taxonomy" id="28116"/>
    <lineage>
        <taxon>Bacteria</taxon>
        <taxon>Pseudomonadati</taxon>
        <taxon>Bacteroidota</taxon>
        <taxon>Bacteroidia</taxon>
        <taxon>Bacteroidales</taxon>
        <taxon>Bacteroidaceae</taxon>
        <taxon>Bacteroides</taxon>
    </lineage>
</organism>
<feature type="non-terminal residue" evidence="1">
    <location>
        <position position="1"/>
    </location>
</feature>
<protein>
    <submittedName>
        <fullName evidence="1">Uncharacterized protein</fullName>
    </submittedName>
</protein>
<dbReference type="EMBL" id="FMYE01000119">
    <property type="protein sequence ID" value="SDB79724.1"/>
    <property type="molecule type" value="Genomic_DNA"/>
</dbReference>
<accession>A0A1G6GCM9</accession>
<proteinExistence type="predicted"/>
<dbReference type="Proteomes" id="UP000183670">
    <property type="component" value="Unassembled WGS sequence"/>
</dbReference>
<gene>
    <name evidence="1" type="ORF">SAMN05192581_11192</name>
</gene>
<dbReference type="AlphaFoldDB" id="A0A1G6GCM9"/>
<evidence type="ECO:0000313" key="2">
    <source>
        <dbReference type="Proteomes" id="UP000183670"/>
    </source>
</evidence>
<dbReference type="RefSeq" id="WP_217638844.1">
    <property type="nucleotide sequence ID" value="NZ_FMYE01000119.1"/>
</dbReference>